<dbReference type="Pfam" id="PF00583">
    <property type="entry name" value="Acetyltransf_1"/>
    <property type="match status" value="1"/>
</dbReference>
<protein>
    <submittedName>
        <fullName evidence="4">N-acetyltransferase</fullName>
    </submittedName>
</protein>
<comment type="caution">
    <text evidence="4">The sequence shown here is derived from an EMBL/GenBank/DDBJ whole genome shotgun (WGS) entry which is preliminary data.</text>
</comment>
<feature type="domain" description="N-acetyltransferase" evidence="3">
    <location>
        <begin position="4"/>
        <end position="160"/>
    </location>
</feature>
<dbReference type="Proteomes" id="UP001165143">
    <property type="component" value="Unassembled WGS sequence"/>
</dbReference>
<dbReference type="PANTHER" id="PTHR43877:SF2">
    <property type="entry name" value="AMINOALKYLPHOSPHONATE N-ACETYLTRANSFERASE-RELATED"/>
    <property type="match status" value="1"/>
</dbReference>
<evidence type="ECO:0000256" key="1">
    <source>
        <dbReference type="ARBA" id="ARBA00022679"/>
    </source>
</evidence>
<evidence type="ECO:0000259" key="3">
    <source>
        <dbReference type="PROSITE" id="PS51186"/>
    </source>
</evidence>
<evidence type="ECO:0000256" key="2">
    <source>
        <dbReference type="ARBA" id="ARBA00023315"/>
    </source>
</evidence>
<dbReference type="PANTHER" id="PTHR43877">
    <property type="entry name" value="AMINOALKYLPHOSPHONATE N-ACETYLTRANSFERASE-RELATED-RELATED"/>
    <property type="match status" value="1"/>
</dbReference>
<dbReference type="InterPro" id="IPR050832">
    <property type="entry name" value="Bact_Acetyltransf"/>
</dbReference>
<organism evidence="4 5">
    <name type="scientific">Kitasatospora phosalacinea</name>
    <dbReference type="NCBI Taxonomy" id="2065"/>
    <lineage>
        <taxon>Bacteria</taxon>
        <taxon>Bacillati</taxon>
        <taxon>Actinomycetota</taxon>
        <taxon>Actinomycetes</taxon>
        <taxon>Kitasatosporales</taxon>
        <taxon>Streptomycetaceae</taxon>
        <taxon>Kitasatospora</taxon>
    </lineage>
</organism>
<proteinExistence type="predicted"/>
<sequence>MGAMEIRTTGFGHPDAQQLAADVQQEYVRRYGDGDQTAISTDHFDPPAGLFVIGYQDGRPVACGGWRAKEQDADGLRDTDAELKRMYVVPGARGKGYARAVLRHLEASAVAAGRTRLVLETGTLQPEAIALYASEGYAEIRKFGYYKDHEQSVCMGKELAAVPAAQPADVR</sequence>
<keyword evidence="1" id="KW-0808">Transferase</keyword>
<dbReference type="SUPFAM" id="SSF55729">
    <property type="entry name" value="Acyl-CoA N-acyltransferases (Nat)"/>
    <property type="match status" value="1"/>
</dbReference>
<reference evidence="4" key="1">
    <citation type="submission" date="2023-02" db="EMBL/GenBank/DDBJ databases">
        <title>Kitasatospora phosalacinea NBRC 14362.</title>
        <authorList>
            <person name="Ichikawa N."/>
            <person name="Sato H."/>
            <person name="Tonouchi N."/>
        </authorList>
    </citation>
    <scope>NUCLEOTIDE SEQUENCE</scope>
    <source>
        <strain evidence="4">NBRC 14362</strain>
    </source>
</reference>
<dbReference type="InterPro" id="IPR000182">
    <property type="entry name" value="GNAT_dom"/>
</dbReference>
<dbReference type="CDD" id="cd04301">
    <property type="entry name" value="NAT_SF"/>
    <property type="match status" value="1"/>
</dbReference>
<accession>A0A9W6UMM7</accession>
<dbReference type="Gene3D" id="3.40.630.30">
    <property type="match status" value="1"/>
</dbReference>
<name>A0A9W6UMM7_9ACTN</name>
<dbReference type="PROSITE" id="PS51186">
    <property type="entry name" value="GNAT"/>
    <property type="match status" value="1"/>
</dbReference>
<dbReference type="InterPro" id="IPR016181">
    <property type="entry name" value="Acyl_CoA_acyltransferase"/>
</dbReference>
<gene>
    <name evidence="4" type="ORF">Kpho01_36270</name>
</gene>
<evidence type="ECO:0000313" key="4">
    <source>
        <dbReference type="EMBL" id="GLW55616.1"/>
    </source>
</evidence>
<keyword evidence="2" id="KW-0012">Acyltransferase</keyword>
<dbReference type="EMBL" id="BSRX01000020">
    <property type="protein sequence ID" value="GLW55616.1"/>
    <property type="molecule type" value="Genomic_DNA"/>
</dbReference>
<dbReference type="AlphaFoldDB" id="A0A9W6UMM7"/>
<evidence type="ECO:0000313" key="5">
    <source>
        <dbReference type="Proteomes" id="UP001165143"/>
    </source>
</evidence>
<dbReference type="GO" id="GO:0016747">
    <property type="term" value="F:acyltransferase activity, transferring groups other than amino-acyl groups"/>
    <property type="evidence" value="ECO:0007669"/>
    <property type="project" value="InterPro"/>
</dbReference>